<keyword evidence="14 19" id="KW-0472">Membrane</keyword>
<evidence type="ECO:0000256" key="1">
    <source>
        <dbReference type="ARBA" id="ARBA00004251"/>
    </source>
</evidence>
<evidence type="ECO:0000256" key="10">
    <source>
        <dbReference type="ARBA" id="ARBA00022741"/>
    </source>
</evidence>
<dbReference type="InterPro" id="IPR013320">
    <property type="entry name" value="ConA-like_dom_sf"/>
</dbReference>
<feature type="region of interest" description="Disordered" evidence="18">
    <location>
        <begin position="36"/>
        <end position="65"/>
    </location>
</feature>
<feature type="signal peptide" evidence="20">
    <location>
        <begin position="1"/>
        <end position="24"/>
    </location>
</feature>
<dbReference type="InterPro" id="IPR008271">
    <property type="entry name" value="Ser/Thr_kinase_AS"/>
</dbReference>
<dbReference type="Proteomes" id="UP001054889">
    <property type="component" value="Unassembled WGS sequence"/>
</dbReference>
<dbReference type="PANTHER" id="PTHR27007">
    <property type="match status" value="1"/>
</dbReference>
<keyword evidence="13 19" id="KW-1133">Transmembrane helix</keyword>
<accession>A0AAV5E4U1</accession>
<dbReference type="Gene3D" id="3.30.830.10">
    <property type="entry name" value="Metalloenzyme, LuxS/M16 peptidase-like"/>
    <property type="match status" value="3"/>
</dbReference>
<keyword evidence="11" id="KW-0418">Kinase</keyword>
<dbReference type="InterPro" id="IPR011009">
    <property type="entry name" value="Kinase-like_dom_sf"/>
</dbReference>
<dbReference type="Gene3D" id="3.30.200.20">
    <property type="entry name" value="Phosphorylase Kinase, domain 1"/>
    <property type="match status" value="1"/>
</dbReference>
<keyword evidence="7" id="KW-0479">Metal-binding</keyword>
<comment type="caution">
    <text evidence="22">The sequence shown here is derived from an EMBL/GenBank/DDBJ whole genome shotgun (WGS) entry which is preliminary data.</text>
</comment>
<evidence type="ECO:0000313" key="23">
    <source>
        <dbReference type="Proteomes" id="UP001054889"/>
    </source>
</evidence>
<evidence type="ECO:0000313" key="22">
    <source>
        <dbReference type="EMBL" id="GJN17490.1"/>
    </source>
</evidence>
<keyword evidence="4" id="KW-1003">Cell membrane</keyword>
<evidence type="ECO:0000256" key="6">
    <source>
        <dbReference type="ARBA" id="ARBA00022692"/>
    </source>
</evidence>
<dbReference type="InterPro" id="IPR032632">
    <property type="entry name" value="Peptidase_M16_M"/>
</dbReference>
<dbReference type="InterPro" id="IPR011249">
    <property type="entry name" value="Metalloenz_LuxS/M16"/>
</dbReference>
<dbReference type="PROSITE" id="PS00107">
    <property type="entry name" value="PROTEIN_KINASE_ATP"/>
    <property type="match status" value="1"/>
</dbReference>
<keyword evidence="23" id="KW-1185">Reference proteome</keyword>
<keyword evidence="10 17" id="KW-0547">Nucleotide-binding</keyword>
<dbReference type="AlphaFoldDB" id="A0AAV5E4U1"/>
<evidence type="ECO:0000256" key="4">
    <source>
        <dbReference type="ARBA" id="ARBA00022475"/>
    </source>
</evidence>
<protein>
    <recommendedName>
        <fullName evidence="21">Protein kinase domain-containing protein</fullName>
    </recommendedName>
</protein>
<dbReference type="SUPFAM" id="SSF49899">
    <property type="entry name" value="Concanavalin A-like lectins/glucanases"/>
    <property type="match status" value="1"/>
</dbReference>
<reference evidence="22" key="2">
    <citation type="submission" date="2021-12" db="EMBL/GenBank/DDBJ databases">
        <title>Resequencing data analysis of finger millet.</title>
        <authorList>
            <person name="Hatakeyama M."/>
            <person name="Aluri S."/>
            <person name="Balachadran M.T."/>
            <person name="Sivarajan S.R."/>
            <person name="Poveda L."/>
            <person name="Shimizu-Inatsugi R."/>
            <person name="Schlapbach R."/>
            <person name="Sreeman S.M."/>
            <person name="Shimizu K.K."/>
        </authorList>
    </citation>
    <scope>NUCLEOTIDE SEQUENCE</scope>
</reference>
<feature type="chain" id="PRO_5043450451" description="Protein kinase domain-containing protein" evidence="20">
    <location>
        <begin position="25"/>
        <end position="953"/>
    </location>
</feature>
<dbReference type="GO" id="GO:0005886">
    <property type="term" value="C:plasma membrane"/>
    <property type="evidence" value="ECO:0007669"/>
    <property type="project" value="UniProtKB-SubCell"/>
</dbReference>
<evidence type="ECO:0000256" key="12">
    <source>
        <dbReference type="ARBA" id="ARBA00022840"/>
    </source>
</evidence>
<dbReference type="Pfam" id="PF00069">
    <property type="entry name" value="Pkinase"/>
    <property type="match status" value="1"/>
</dbReference>
<dbReference type="Gene3D" id="1.10.510.10">
    <property type="entry name" value="Transferase(Phosphotransferase) domain 1"/>
    <property type="match status" value="1"/>
</dbReference>
<keyword evidence="16" id="KW-0325">Glycoprotein</keyword>
<dbReference type="PROSITE" id="PS50011">
    <property type="entry name" value="PROTEIN_KINASE_DOM"/>
    <property type="match status" value="1"/>
</dbReference>
<dbReference type="FunFam" id="3.30.200.20:FF:000168">
    <property type="entry name" value="L-type lectin-domain containing receptor kinase IX.1"/>
    <property type="match status" value="1"/>
</dbReference>
<keyword evidence="8 20" id="KW-0732">Signal</keyword>
<name>A0AAV5E4U1_ELECO</name>
<dbReference type="InterPro" id="IPR050528">
    <property type="entry name" value="L-type_Lectin-RKs"/>
</dbReference>
<dbReference type="EMBL" id="BQKI01000073">
    <property type="protein sequence ID" value="GJN17490.1"/>
    <property type="molecule type" value="Genomic_DNA"/>
</dbReference>
<evidence type="ECO:0000256" key="7">
    <source>
        <dbReference type="ARBA" id="ARBA00022723"/>
    </source>
</evidence>
<dbReference type="GO" id="GO:0005524">
    <property type="term" value="F:ATP binding"/>
    <property type="evidence" value="ECO:0007669"/>
    <property type="project" value="UniProtKB-UniRule"/>
</dbReference>
<dbReference type="GO" id="GO:0030246">
    <property type="term" value="F:carbohydrate binding"/>
    <property type="evidence" value="ECO:0007669"/>
    <property type="project" value="UniProtKB-KW"/>
</dbReference>
<evidence type="ECO:0000256" key="19">
    <source>
        <dbReference type="SAM" id="Phobius"/>
    </source>
</evidence>
<dbReference type="CDD" id="cd06899">
    <property type="entry name" value="lectin_legume_LecRK_Arcelin_ConA"/>
    <property type="match status" value="1"/>
</dbReference>
<dbReference type="Gene3D" id="2.60.120.200">
    <property type="match status" value="2"/>
</dbReference>
<keyword evidence="6 19" id="KW-0812">Transmembrane</keyword>
<dbReference type="InterPro" id="IPR054734">
    <property type="entry name" value="PqqF-like_C_4"/>
</dbReference>
<evidence type="ECO:0000256" key="11">
    <source>
        <dbReference type="ARBA" id="ARBA00022777"/>
    </source>
</evidence>
<dbReference type="PROSITE" id="PS00108">
    <property type="entry name" value="PROTEIN_KINASE_ST"/>
    <property type="match status" value="1"/>
</dbReference>
<dbReference type="FunFam" id="1.10.510.10:FF:000240">
    <property type="entry name" value="Lectin-domain containing receptor kinase A4.3"/>
    <property type="match status" value="1"/>
</dbReference>
<evidence type="ECO:0000259" key="21">
    <source>
        <dbReference type="PROSITE" id="PS50011"/>
    </source>
</evidence>
<evidence type="ECO:0000256" key="15">
    <source>
        <dbReference type="ARBA" id="ARBA00023170"/>
    </source>
</evidence>
<evidence type="ECO:0000256" key="18">
    <source>
        <dbReference type="SAM" id="MobiDB-lite"/>
    </source>
</evidence>
<evidence type="ECO:0000256" key="14">
    <source>
        <dbReference type="ARBA" id="ARBA00023136"/>
    </source>
</evidence>
<keyword evidence="9" id="KW-0430">Lectin</keyword>
<evidence type="ECO:0000256" key="17">
    <source>
        <dbReference type="PROSITE-ProRule" id="PRU10141"/>
    </source>
</evidence>
<sequence length="953" mass="105894">MATGRIFPLLLAAAALLLVQPASPFSFTYNFTSPSDTPPPGIAFQGTPSSTRRSASPRDERLGPITSSAGRAFYARAVPLADPVSRRPASFATAFAFSIAAPDPAAASGDGLAFFLSPNDWDPSDDHVGVDLGGIVSAATADWPTSMKDGRRAHARVEYDAVTRNLTVALAYGDDRPAVLLWHAVDLRDYLPDSVAVGFSAAMGEAAELHQVLYWEFTSTVDPKEKSVVLWVVLGLCALLLALVAAGVVWFVKEWRKAGEQMVDGDIDIDDVMGGDYDELADEFVVETGPRRFRYGELAAATRNFAEDRKLGQGGFGAVYRGYLKELGLQVAIKRVSRGSTQGRKEYAAEVRIISQLRHRHLVRLVGWCHDRRGDFLLVYEHMPNGSVDHHLYGKGKGGAPLAWPTRYDVVLGLASAVLYLHEECAQCVVHRDIKPSNVMLDAAFSAKLGDFGLAKLVEHGSQPYTTVLAGTLGYLAPECVMTGKASRESDVYSFGVVALEIACGAPAEPNEEPSKARLVPWVWELPSIRQALNVLKFEAPLPVLPPKMPVPTYFPPLPELADPISVQGTTTTDGPGQWIQNAPTEKLHLPKPNIFIPKDLSLKEVHEKVWVGGYNDKMRVLLNAILKQISNFEVKPSRFSALKETSVKDYQNFSFNQPHSQASYYVSLILEDKRWPRLEKLEALSKLDSDSLAKFVPHLLSKTFLECYIQGNIEPSEAKSIIHEIEDITFNSPNSLFKSMSPSQYLTKRVIMLENELKCYYQIEGLNKKNENSSLVQYIQVHQEDAISNVKLELFSLIASQPAFNQLRTIEQLGYIASLSLRYDYGVWALHVVIQSTVKDPSYLDTRVDEFFKTFEINIHELSDKDFKVALLRELKKEEFIEFFDQYIKVGAPQRRTISVQVFGCNHSEEFKTAIAEADPPKTYRITDIFGFKRSRPLYSSLKGGPGRITMD</sequence>
<evidence type="ECO:0000256" key="5">
    <source>
        <dbReference type="ARBA" id="ARBA00022679"/>
    </source>
</evidence>
<dbReference type="GO" id="GO:0002229">
    <property type="term" value="P:defense response to oomycetes"/>
    <property type="evidence" value="ECO:0007669"/>
    <property type="project" value="UniProtKB-ARBA"/>
</dbReference>
<dbReference type="GO" id="GO:0046872">
    <property type="term" value="F:metal ion binding"/>
    <property type="evidence" value="ECO:0007669"/>
    <property type="project" value="UniProtKB-KW"/>
</dbReference>
<dbReference type="Pfam" id="PF16187">
    <property type="entry name" value="Peptidase_M16_M"/>
    <property type="match status" value="1"/>
</dbReference>
<comment type="subcellular location">
    <subcellularLocation>
        <location evidence="1">Cell membrane</location>
        <topology evidence="1">Single-pass type I membrane protein</topology>
    </subcellularLocation>
</comment>
<comment type="similarity">
    <text evidence="3">In the C-terminal section; belongs to the protein kinase superfamily. Ser/Thr protein kinase family.</text>
</comment>
<dbReference type="SUPFAM" id="SSF56112">
    <property type="entry name" value="Protein kinase-like (PK-like)"/>
    <property type="match status" value="1"/>
</dbReference>
<evidence type="ECO:0000256" key="2">
    <source>
        <dbReference type="ARBA" id="ARBA00008536"/>
    </source>
</evidence>
<organism evidence="22 23">
    <name type="scientific">Eleusine coracana subsp. coracana</name>
    <dbReference type="NCBI Taxonomy" id="191504"/>
    <lineage>
        <taxon>Eukaryota</taxon>
        <taxon>Viridiplantae</taxon>
        <taxon>Streptophyta</taxon>
        <taxon>Embryophyta</taxon>
        <taxon>Tracheophyta</taxon>
        <taxon>Spermatophyta</taxon>
        <taxon>Magnoliopsida</taxon>
        <taxon>Liliopsida</taxon>
        <taxon>Poales</taxon>
        <taxon>Poaceae</taxon>
        <taxon>PACMAD clade</taxon>
        <taxon>Chloridoideae</taxon>
        <taxon>Cynodonteae</taxon>
        <taxon>Eleusininae</taxon>
        <taxon>Eleusine</taxon>
    </lineage>
</organism>
<dbReference type="InterPro" id="IPR001220">
    <property type="entry name" value="Legume_lectin_dom"/>
</dbReference>
<evidence type="ECO:0000256" key="13">
    <source>
        <dbReference type="ARBA" id="ARBA00022989"/>
    </source>
</evidence>
<gene>
    <name evidence="22" type="primary">gb04561</name>
    <name evidence="22" type="ORF">PR202_gb04561</name>
</gene>
<dbReference type="SMART" id="SM00220">
    <property type="entry name" value="S_TKc"/>
    <property type="match status" value="1"/>
</dbReference>
<evidence type="ECO:0000256" key="20">
    <source>
        <dbReference type="SAM" id="SignalP"/>
    </source>
</evidence>
<dbReference type="SUPFAM" id="SSF63411">
    <property type="entry name" value="LuxS/MPP-like metallohydrolase"/>
    <property type="match status" value="2"/>
</dbReference>
<dbReference type="Pfam" id="PF22456">
    <property type="entry name" value="PqqF-like_C_4"/>
    <property type="match status" value="1"/>
</dbReference>
<dbReference type="GO" id="GO:0004672">
    <property type="term" value="F:protein kinase activity"/>
    <property type="evidence" value="ECO:0007669"/>
    <property type="project" value="InterPro"/>
</dbReference>
<evidence type="ECO:0000256" key="3">
    <source>
        <dbReference type="ARBA" id="ARBA00010217"/>
    </source>
</evidence>
<dbReference type="InterPro" id="IPR017441">
    <property type="entry name" value="Protein_kinase_ATP_BS"/>
</dbReference>
<evidence type="ECO:0000256" key="9">
    <source>
        <dbReference type="ARBA" id="ARBA00022734"/>
    </source>
</evidence>
<reference evidence="22" key="1">
    <citation type="journal article" date="2018" name="DNA Res.">
        <title>Multiple hybrid de novo genome assembly of finger millet, an orphan allotetraploid crop.</title>
        <authorList>
            <person name="Hatakeyama M."/>
            <person name="Aluri S."/>
            <person name="Balachadran M.T."/>
            <person name="Sivarajan S.R."/>
            <person name="Patrignani A."/>
            <person name="Gruter S."/>
            <person name="Poveda L."/>
            <person name="Shimizu-Inatsugi R."/>
            <person name="Baeten J."/>
            <person name="Francoijs K.J."/>
            <person name="Nataraja K.N."/>
            <person name="Reddy Y.A.N."/>
            <person name="Phadnis S."/>
            <person name="Ravikumar R.L."/>
            <person name="Schlapbach R."/>
            <person name="Sreeman S.M."/>
            <person name="Shimizu K.K."/>
        </authorList>
    </citation>
    <scope>NUCLEOTIDE SEQUENCE</scope>
</reference>
<comment type="similarity">
    <text evidence="2">In the N-terminal section; belongs to the leguminous lectin family.</text>
</comment>
<keyword evidence="5" id="KW-0808">Transferase</keyword>
<evidence type="ECO:0000256" key="16">
    <source>
        <dbReference type="ARBA" id="ARBA00023180"/>
    </source>
</evidence>
<keyword evidence="15" id="KW-0675">Receptor</keyword>
<feature type="binding site" evidence="17">
    <location>
        <position position="334"/>
    </location>
    <ligand>
        <name>ATP</name>
        <dbReference type="ChEBI" id="CHEBI:30616"/>
    </ligand>
</feature>
<feature type="transmembrane region" description="Helical" evidence="19">
    <location>
        <begin position="228"/>
        <end position="252"/>
    </location>
</feature>
<evidence type="ECO:0000256" key="8">
    <source>
        <dbReference type="ARBA" id="ARBA00022729"/>
    </source>
</evidence>
<keyword evidence="12 17" id="KW-0067">ATP-binding</keyword>
<feature type="domain" description="Protein kinase" evidence="21">
    <location>
        <begin position="305"/>
        <end position="648"/>
    </location>
</feature>
<dbReference type="Pfam" id="PF00139">
    <property type="entry name" value="Lectin_legB"/>
    <property type="match status" value="2"/>
</dbReference>
<proteinExistence type="inferred from homology"/>
<dbReference type="InterPro" id="IPR000719">
    <property type="entry name" value="Prot_kinase_dom"/>
</dbReference>